<gene>
    <name evidence="1" type="ORF">EYF80_013950</name>
</gene>
<sequence>MTSGTDTTACEAVSAEPLAPCPAAVSGDAYWLSPKPQIRQQAAGPSVERRAPFCHRRDGGEESSIIAFVMPFRKGDERLMTAFAGAWGGALGVYLEAFSRGCRSGFVPTGDSAFVITTLTTPLDSLTSGYRKGTPCAAGRKPTLNGQDCKTFTGGPPVPLPQAGLTPAQGSTFQFSGQTKLLAAEDFHQCAIRFQVLSEADKDTALGSVSLRCGRTPGNGPPLCLPMSRIKTKTL</sequence>
<keyword evidence="2" id="KW-1185">Reference proteome</keyword>
<dbReference type="AlphaFoldDB" id="A0A4Z2IFD6"/>
<proteinExistence type="predicted"/>
<dbReference type="EMBL" id="SRLO01000099">
    <property type="protein sequence ID" value="TNN75803.1"/>
    <property type="molecule type" value="Genomic_DNA"/>
</dbReference>
<protein>
    <submittedName>
        <fullName evidence="1">Uncharacterized protein</fullName>
    </submittedName>
</protein>
<organism evidence="1 2">
    <name type="scientific">Liparis tanakae</name>
    <name type="common">Tanaka's snailfish</name>
    <dbReference type="NCBI Taxonomy" id="230148"/>
    <lineage>
        <taxon>Eukaryota</taxon>
        <taxon>Metazoa</taxon>
        <taxon>Chordata</taxon>
        <taxon>Craniata</taxon>
        <taxon>Vertebrata</taxon>
        <taxon>Euteleostomi</taxon>
        <taxon>Actinopterygii</taxon>
        <taxon>Neopterygii</taxon>
        <taxon>Teleostei</taxon>
        <taxon>Neoteleostei</taxon>
        <taxon>Acanthomorphata</taxon>
        <taxon>Eupercaria</taxon>
        <taxon>Perciformes</taxon>
        <taxon>Cottioidei</taxon>
        <taxon>Cottales</taxon>
        <taxon>Liparidae</taxon>
        <taxon>Liparis</taxon>
    </lineage>
</organism>
<evidence type="ECO:0000313" key="2">
    <source>
        <dbReference type="Proteomes" id="UP000314294"/>
    </source>
</evidence>
<comment type="caution">
    <text evidence="1">The sequence shown here is derived from an EMBL/GenBank/DDBJ whole genome shotgun (WGS) entry which is preliminary data.</text>
</comment>
<name>A0A4Z2IFD6_9TELE</name>
<accession>A0A4Z2IFD6</accession>
<dbReference type="Proteomes" id="UP000314294">
    <property type="component" value="Unassembled WGS sequence"/>
</dbReference>
<reference evidence="1 2" key="1">
    <citation type="submission" date="2019-03" db="EMBL/GenBank/DDBJ databases">
        <title>First draft genome of Liparis tanakae, snailfish: a comprehensive survey of snailfish specific genes.</title>
        <authorList>
            <person name="Kim W."/>
            <person name="Song I."/>
            <person name="Jeong J.-H."/>
            <person name="Kim D."/>
            <person name="Kim S."/>
            <person name="Ryu S."/>
            <person name="Song J.Y."/>
            <person name="Lee S.K."/>
        </authorList>
    </citation>
    <scope>NUCLEOTIDE SEQUENCE [LARGE SCALE GENOMIC DNA]</scope>
    <source>
        <tissue evidence="1">Muscle</tissue>
    </source>
</reference>
<evidence type="ECO:0000313" key="1">
    <source>
        <dbReference type="EMBL" id="TNN75803.1"/>
    </source>
</evidence>